<dbReference type="EMBL" id="CAJOBE010014036">
    <property type="protein sequence ID" value="CAF4172985.1"/>
    <property type="molecule type" value="Genomic_DNA"/>
</dbReference>
<dbReference type="SMART" id="SM00028">
    <property type="entry name" value="TPR"/>
    <property type="match status" value="2"/>
</dbReference>
<dbReference type="PROSITE" id="PS51996">
    <property type="entry name" value="TR_MART"/>
    <property type="match status" value="1"/>
</dbReference>
<evidence type="ECO:0000256" key="7">
    <source>
        <dbReference type="ARBA" id="ARBA00047597"/>
    </source>
</evidence>
<dbReference type="Pfam" id="PF13181">
    <property type="entry name" value="TPR_8"/>
    <property type="match status" value="1"/>
</dbReference>
<dbReference type="SUPFAM" id="SSF56399">
    <property type="entry name" value="ADP-ribosylation"/>
    <property type="match status" value="1"/>
</dbReference>
<dbReference type="Pfam" id="PF01129">
    <property type="entry name" value="ART"/>
    <property type="match status" value="1"/>
</dbReference>
<dbReference type="AlphaFoldDB" id="A0A819ZM25"/>
<dbReference type="EC" id="2.4.2.31" evidence="9"/>
<dbReference type="GO" id="GO:0016779">
    <property type="term" value="F:nucleotidyltransferase activity"/>
    <property type="evidence" value="ECO:0007669"/>
    <property type="project" value="UniProtKB-KW"/>
</dbReference>
<keyword evidence="4" id="KW-0548">Nucleotidyltransferase</keyword>
<name>A0A819ZM25_9BILA</name>
<evidence type="ECO:0000256" key="6">
    <source>
        <dbReference type="ARBA" id="ARBA00022803"/>
    </source>
</evidence>
<dbReference type="InterPro" id="IPR011990">
    <property type="entry name" value="TPR-like_helical_dom_sf"/>
</dbReference>
<feature type="non-terminal residue" evidence="10">
    <location>
        <position position="1"/>
    </location>
</feature>
<proteinExistence type="inferred from homology"/>
<keyword evidence="5" id="KW-0677">Repeat</keyword>
<dbReference type="Gene3D" id="1.25.40.10">
    <property type="entry name" value="Tetratricopeptide repeat domain"/>
    <property type="match status" value="1"/>
</dbReference>
<dbReference type="InterPro" id="IPR019734">
    <property type="entry name" value="TPR_rpt"/>
</dbReference>
<dbReference type="Proteomes" id="UP000663874">
    <property type="component" value="Unassembled WGS sequence"/>
</dbReference>
<evidence type="ECO:0000256" key="3">
    <source>
        <dbReference type="ARBA" id="ARBA00022679"/>
    </source>
</evidence>
<evidence type="ECO:0000256" key="2">
    <source>
        <dbReference type="ARBA" id="ARBA00022676"/>
    </source>
</evidence>
<comment type="catalytic activity">
    <reaction evidence="7 9">
        <text>L-arginyl-[protein] + NAD(+) = N(omega)-(ADP-D-ribosyl)-L-arginyl-[protein] + nicotinamide + H(+)</text>
        <dbReference type="Rhea" id="RHEA:19149"/>
        <dbReference type="Rhea" id="RHEA-COMP:10532"/>
        <dbReference type="Rhea" id="RHEA-COMP:15087"/>
        <dbReference type="ChEBI" id="CHEBI:15378"/>
        <dbReference type="ChEBI" id="CHEBI:17154"/>
        <dbReference type="ChEBI" id="CHEBI:29965"/>
        <dbReference type="ChEBI" id="CHEBI:57540"/>
        <dbReference type="ChEBI" id="CHEBI:142554"/>
        <dbReference type="EC" id="2.4.2.31"/>
    </reaction>
</comment>
<evidence type="ECO:0000256" key="4">
    <source>
        <dbReference type="ARBA" id="ARBA00022695"/>
    </source>
</evidence>
<gene>
    <name evidence="10" type="ORF">FNK824_LOCUS34791</name>
</gene>
<comment type="caution">
    <text evidence="10">The sequence shown here is derived from an EMBL/GenBank/DDBJ whole genome shotgun (WGS) entry which is preliminary data.</text>
</comment>
<comment type="similarity">
    <text evidence="1 9">Belongs to the Arg-specific ADP-ribosyltransferase family.</text>
</comment>
<dbReference type="PANTHER" id="PTHR45641:SF19">
    <property type="entry name" value="NEPHROCYSTIN-3"/>
    <property type="match status" value="1"/>
</dbReference>
<evidence type="ECO:0000256" key="8">
    <source>
        <dbReference type="PROSITE-ProRule" id="PRU00339"/>
    </source>
</evidence>
<dbReference type="Gene3D" id="3.90.176.10">
    <property type="entry name" value="Toxin ADP-ribosyltransferase, Chain A, domain 1"/>
    <property type="match status" value="1"/>
</dbReference>
<reference evidence="10" key="1">
    <citation type="submission" date="2021-02" db="EMBL/GenBank/DDBJ databases">
        <authorList>
            <person name="Nowell W R."/>
        </authorList>
    </citation>
    <scope>NUCLEOTIDE SEQUENCE</scope>
</reference>
<keyword evidence="9" id="KW-0521">NADP</keyword>
<dbReference type="SUPFAM" id="SSF48452">
    <property type="entry name" value="TPR-like"/>
    <property type="match status" value="2"/>
</dbReference>
<feature type="repeat" description="TPR" evidence="8">
    <location>
        <begin position="535"/>
        <end position="568"/>
    </location>
</feature>
<sequence>ILKDVPFETQGEMRAKTFDCDYNEQIFHDYIIVWLDKRINDIQTKVNDHLYSIVDSVSFYHDVDQCLNYIKSLHNDEKIYFIVSHELFLNASSTLKDLKQIECIYVETDKSSATRFHTNDYRVKFCSSVDKIFNRLEKKLKMNVKQSIQISVYKPFKNQKTCQLGKDDSEFFFQLAIETSLKVPEEYNENAKDDMLIQCRSYYKNNQAEMNRIKDFEENYQSNLAISWYTKDSFLYRIINKALRTKNLSLIYKFRFIIKDLHNQLTLAHNQQFIPNSKSITTYRGQLLKLAELNTLRENVQGILMINIFLSTTYDEDVARVFAGDASTSPFLESVLFEMNIPSTTTKIFANIKEFSNLKEENECLFTCCTIFRIDSCKKSESIWHVQLTLIEHDIENTTFNSYRSLVNIDRIIPTYWTLSSILFHLGDSEKRKHYYRMTFGRLPIKHPDFLAEYFMHGLHYKSYNLALEFCKKGFEQELNCSSKLDYDTLFRYYSEIGLICSQTNGYSLAINYYKKALAICLDDSHSSISYCDLGWLYVWIGNVYHKMGEYRNMMNYYNKGLEIQQQLYGNKHIELISLYNDMALGYIEQLDCESAKTNTIKSLRILFPSSSCSKGYYYFESTFRNILQIKKTFDILLRLKHKCIQQLCPMCREYTRIQNNDGSAKEADPIERMYFTESDKYGYKRVQLSDGQTTGIYVSKDVNIYASPDLNMHINGKKIENPGDFSRNQR</sequence>
<dbReference type="PROSITE" id="PS50005">
    <property type="entry name" value="TPR"/>
    <property type="match status" value="1"/>
</dbReference>
<dbReference type="PANTHER" id="PTHR45641">
    <property type="entry name" value="TETRATRICOPEPTIDE REPEAT PROTEIN (AFU_ORTHOLOGUE AFUA_6G03870)"/>
    <property type="match status" value="1"/>
</dbReference>
<evidence type="ECO:0000256" key="9">
    <source>
        <dbReference type="RuleBase" id="RU361228"/>
    </source>
</evidence>
<evidence type="ECO:0000256" key="5">
    <source>
        <dbReference type="ARBA" id="ARBA00022737"/>
    </source>
</evidence>
<dbReference type="Pfam" id="PF13424">
    <property type="entry name" value="TPR_12"/>
    <property type="match status" value="1"/>
</dbReference>
<dbReference type="GO" id="GO:0106274">
    <property type="term" value="F:NAD+-protein-arginine ADP-ribosyltransferase activity"/>
    <property type="evidence" value="ECO:0007669"/>
    <property type="project" value="UniProtKB-EC"/>
</dbReference>
<evidence type="ECO:0000313" key="10">
    <source>
        <dbReference type="EMBL" id="CAF4172985.1"/>
    </source>
</evidence>
<accession>A0A819ZM25</accession>
<keyword evidence="9" id="KW-0520">NAD</keyword>
<protein>
    <recommendedName>
        <fullName evidence="9">NAD(P)(+)--arginine ADP-ribosyltransferase</fullName>
        <ecNumber evidence="9">2.4.2.31</ecNumber>
    </recommendedName>
    <alternativeName>
        <fullName evidence="9">Mono(ADP-ribosyl)transferase</fullName>
    </alternativeName>
</protein>
<evidence type="ECO:0000256" key="1">
    <source>
        <dbReference type="ARBA" id="ARBA00009558"/>
    </source>
</evidence>
<keyword evidence="2 9" id="KW-0328">Glycosyltransferase</keyword>
<keyword evidence="6 8" id="KW-0802">TPR repeat</keyword>
<organism evidence="10 11">
    <name type="scientific">Rotaria sordida</name>
    <dbReference type="NCBI Taxonomy" id="392033"/>
    <lineage>
        <taxon>Eukaryota</taxon>
        <taxon>Metazoa</taxon>
        <taxon>Spiralia</taxon>
        <taxon>Gnathifera</taxon>
        <taxon>Rotifera</taxon>
        <taxon>Eurotatoria</taxon>
        <taxon>Bdelloidea</taxon>
        <taxon>Philodinida</taxon>
        <taxon>Philodinidae</taxon>
        <taxon>Rotaria</taxon>
    </lineage>
</organism>
<keyword evidence="3 9" id="KW-0808">Transferase</keyword>
<dbReference type="InterPro" id="IPR000768">
    <property type="entry name" value="ART"/>
</dbReference>
<evidence type="ECO:0000313" key="11">
    <source>
        <dbReference type="Proteomes" id="UP000663874"/>
    </source>
</evidence>